<feature type="compositionally biased region" description="Polar residues" evidence="1">
    <location>
        <begin position="198"/>
        <end position="228"/>
    </location>
</feature>
<comment type="caution">
    <text evidence="2">The sequence shown here is derived from an EMBL/GenBank/DDBJ whole genome shotgun (WGS) entry which is preliminary data.</text>
</comment>
<name>A0A8H6CXL3_9HYPO</name>
<keyword evidence="3" id="KW-1185">Reference proteome</keyword>
<sequence>MTITISSCAPVDDAGDYAAVTLSVANIEALLFPHKSVKSFLEEVNERPLPLFIPHKIHGYRTELELPTQHLRSDISSLEEYVKDIYLVYVDERPIKRVTTLSSRQEPFPAIMATLLQRRFDYGHFDYWRLKITEYVALLGFGLAEAEHFADPAIARQLGRLGTGFVQGMYENFPHAQPMQHITQQHVNINLRPKKNCHATTDSDQFTKKNTPNLSSRPSPPDIQQQITWSPGTVFGSRCNQNAA</sequence>
<proteinExistence type="predicted"/>
<protein>
    <submittedName>
        <fullName evidence="2">Uncharacterized protein</fullName>
    </submittedName>
</protein>
<accession>A0A8H6CXL3</accession>
<evidence type="ECO:0000256" key="1">
    <source>
        <dbReference type="SAM" id="MobiDB-lite"/>
    </source>
</evidence>
<gene>
    <name evidence="2" type="ORF">FGLOB1_13958</name>
</gene>
<evidence type="ECO:0000313" key="3">
    <source>
        <dbReference type="Proteomes" id="UP000532311"/>
    </source>
</evidence>
<dbReference type="AlphaFoldDB" id="A0A8H6CXL3"/>
<organism evidence="2 3">
    <name type="scientific">Fusarium globosum</name>
    <dbReference type="NCBI Taxonomy" id="78864"/>
    <lineage>
        <taxon>Eukaryota</taxon>
        <taxon>Fungi</taxon>
        <taxon>Dikarya</taxon>
        <taxon>Ascomycota</taxon>
        <taxon>Pezizomycotina</taxon>
        <taxon>Sordariomycetes</taxon>
        <taxon>Hypocreomycetidae</taxon>
        <taxon>Hypocreales</taxon>
        <taxon>Nectriaceae</taxon>
        <taxon>Fusarium</taxon>
        <taxon>Fusarium fujikuroi species complex</taxon>
    </lineage>
</organism>
<evidence type="ECO:0000313" key="2">
    <source>
        <dbReference type="EMBL" id="KAF5695727.1"/>
    </source>
</evidence>
<dbReference type="EMBL" id="JAAQPF010000951">
    <property type="protein sequence ID" value="KAF5695727.1"/>
    <property type="molecule type" value="Genomic_DNA"/>
</dbReference>
<reference evidence="2 3" key="1">
    <citation type="submission" date="2020-05" db="EMBL/GenBank/DDBJ databases">
        <title>Identification and distribution of gene clusters putatively required for synthesis of sphingolipid metabolism inhibitors in phylogenetically diverse species of the filamentous fungus Fusarium.</title>
        <authorList>
            <person name="Kim H.-S."/>
            <person name="Busman M."/>
            <person name="Brown D.W."/>
            <person name="Divon H."/>
            <person name="Uhlig S."/>
            <person name="Proctor R.H."/>
        </authorList>
    </citation>
    <scope>NUCLEOTIDE SEQUENCE [LARGE SCALE GENOMIC DNA]</scope>
    <source>
        <strain evidence="2 3">NRRL 26131</strain>
    </source>
</reference>
<dbReference type="Proteomes" id="UP000532311">
    <property type="component" value="Unassembled WGS sequence"/>
</dbReference>
<feature type="region of interest" description="Disordered" evidence="1">
    <location>
        <begin position="195"/>
        <end position="228"/>
    </location>
</feature>